<evidence type="ECO:0000313" key="1">
    <source>
        <dbReference type="EMBL" id="PHM65147.1"/>
    </source>
</evidence>
<reference evidence="1 2" key="1">
    <citation type="journal article" date="2017" name="Nat. Microbiol.">
        <title>Natural product diversity associated with the nematode symbionts Photorhabdus and Xenorhabdus.</title>
        <authorList>
            <person name="Tobias N.J."/>
            <person name="Wolff H."/>
            <person name="Djahanschiri B."/>
            <person name="Grundmann F."/>
            <person name="Kronenwerth M."/>
            <person name="Shi Y.M."/>
            <person name="Simonyi S."/>
            <person name="Grun P."/>
            <person name="Shapiro-Ilan D."/>
            <person name="Pidot S.J."/>
            <person name="Stinear T.P."/>
            <person name="Ebersberger I."/>
            <person name="Bode H.B."/>
        </authorList>
    </citation>
    <scope>NUCLEOTIDE SEQUENCE [LARGE SCALE GENOMIC DNA]</scope>
    <source>
        <strain evidence="1 2">DSM 17904</strain>
    </source>
</reference>
<protein>
    <submittedName>
        <fullName evidence="1">Membrane-associated Zn-dependent protease 1</fullName>
    </submittedName>
</protein>
<keyword evidence="1" id="KW-0378">Hydrolase</keyword>
<proteinExistence type="predicted"/>
<keyword evidence="2" id="KW-1185">Reference proteome</keyword>
<gene>
    <name evidence="1" type="ORF">Xsto_02295</name>
</gene>
<name>A0A2D0KPJ6_9GAMM</name>
<comment type="caution">
    <text evidence="1">The sequence shown here is derived from an EMBL/GenBank/DDBJ whole genome shotgun (WGS) entry which is preliminary data.</text>
</comment>
<dbReference type="EMBL" id="NJAJ01000019">
    <property type="protein sequence ID" value="PHM65147.1"/>
    <property type="molecule type" value="Genomic_DNA"/>
</dbReference>
<dbReference type="AlphaFoldDB" id="A0A2D0KPJ6"/>
<evidence type="ECO:0000313" key="2">
    <source>
        <dbReference type="Proteomes" id="UP000222366"/>
    </source>
</evidence>
<keyword evidence="1" id="KW-0645">Protease</keyword>
<accession>A0A2D0KPJ6</accession>
<dbReference type="RefSeq" id="WP_099125113.1">
    <property type="nucleotide sequence ID" value="NZ_CAWNRH010000092.1"/>
</dbReference>
<organism evidence="1 2">
    <name type="scientific">Xenorhabdus stockiae</name>
    <dbReference type="NCBI Taxonomy" id="351614"/>
    <lineage>
        <taxon>Bacteria</taxon>
        <taxon>Pseudomonadati</taxon>
        <taxon>Pseudomonadota</taxon>
        <taxon>Gammaproteobacteria</taxon>
        <taxon>Enterobacterales</taxon>
        <taxon>Morganellaceae</taxon>
        <taxon>Xenorhabdus</taxon>
    </lineage>
</organism>
<sequence>MKRGSYSYRMLLILMISGFFSPVLWAQGEAHLLFHMGLGAKGQFFVGGTMQNQGDEPVAGGYLAILPLNTTCDPQSLIVYSFDSLAPGEKKEFRIPVDAPFSSYHLTGFGAYDDMGFSLPTVDETARVIKDRESNERKACQSAREAKVINGPNKEEKIHKIRS</sequence>
<dbReference type="GO" id="GO:0008233">
    <property type="term" value="F:peptidase activity"/>
    <property type="evidence" value="ECO:0007669"/>
    <property type="project" value="UniProtKB-KW"/>
</dbReference>
<dbReference type="Proteomes" id="UP000222366">
    <property type="component" value="Unassembled WGS sequence"/>
</dbReference>
<dbReference type="GO" id="GO:0006508">
    <property type="term" value="P:proteolysis"/>
    <property type="evidence" value="ECO:0007669"/>
    <property type="project" value="UniProtKB-KW"/>
</dbReference>